<comment type="caution">
    <text evidence="1">The sequence shown here is derived from an EMBL/GenBank/DDBJ whole genome shotgun (WGS) entry which is preliminary data.</text>
</comment>
<gene>
    <name evidence="1" type="ORF">LCGC14_1106820</name>
</gene>
<protein>
    <submittedName>
        <fullName evidence="1">Uncharacterized protein</fullName>
    </submittedName>
</protein>
<organism evidence="1">
    <name type="scientific">marine sediment metagenome</name>
    <dbReference type="NCBI Taxonomy" id="412755"/>
    <lineage>
        <taxon>unclassified sequences</taxon>
        <taxon>metagenomes</taxon>
        <taxon>ecological metagenomes</taxon>
    </lineage>
</organism>
<sequence length="198" mass="21036">MVGATLVSTGERIANDNEDICFVHGAYNQGAVYESREILTTAMHAGEIAAHVQTAGGEDNWLIMPDKSRNPYCILEWDEGLTVGVSTDYEVGNDVRGIPFHKNPGAEIRNVQMVDPTGQDVTPDHPLHTNSGTPGALKAITEAVLIDPAGSGTGEAFGSAVVVGDEGATIANRTPMKQMYFLTDPNAAYTTVAYILNT</sequence>
<accession>A0A0F9M7V4</accession>
<dbReference type="EMBL" id="LAZR01005024">
    <property type="protein sequence ID" value="KKN03515.1"/>
    <property type="molecule type" value="Genomic_DNA"/>
</dbReference>
<proteinExistence type="predicted"/>
<dbReference type="AlphaFoldDB" id="A0A0F9M7V4"/>
<reference evidence="1" key="1">
    <citation type="journal article" date="2015" name="Nature">
        <title>Complex archaea that bridge the gap between prokaryotes and eukaryotes.</title>
        <authorList>
            <person name="Spang A."/>
            <person name="Saw J.H."/>
            <person name="Jorgensen S.L."/>
            <person name="Zaremba-Niedzwiedzka K."/>
            <person name="Martijn J."/>
            <person name="Lind A.E."/>
            <person name="van Eijk R."/>
            <person name="Schleper C."/>
            <person name="Guy L."/>
            <person name="Ettema T.J."/>
        </authorList>
    </citation>
    <scope>NUCLEOTIDE SEQUENCE</scope>
</reference>
<evidence type="ECO:0000313" key="1">
    <source>
        <dbReference type="EMBL" id="KKN03515.1"/>
    </source>
</evidence>
<name>A0A0F9M7V4_9ZZZZ</name>